<dbReference type="InterPro" id="IPR050445">
    <property type="entry name" value="Bact_polysacc_biosynth/exp"/>
</dbReference>
<evidence type="ECO:0000313" key="5">
    <source>
        <dbReference type="Proteomes" id="UP000019486"/>
    </source>
</evidence>
<dbReference type="Proteomes" id="UP000019486">
    <property type="component" value="Unassembled WGS sequence"/>
</dbReference>
<dbReference type="RefSeq" id="WP_051512651.1">
    <property type="nucleotide sequence ID" value="NZ_AVFL01000015.1"/>
</dbReference>
<feature type="region of interest" description="Disordered" evidence="2">
    <location>
        <begin position="1"/>
        <end position="40"/>
    </location>
</feature>
<dbReference type="GO" id="GO:0004713">
    <property type="term" value="F:protein tyrosine kinase activity"/>
    <property type="evidence" value="ECO:0007669"/>
    <property type="project" value="TreeGrafter"/>
</dbReference>
<dbReference type="OrthoDB" id="1523414at2"/>
<feature type="compositionally biased region" description="Basic and acidic residues" evidence="2">
    <location>
        <begin position="11"/>
        <end position="22"/>
    </location>
</feature>
<name>W9H580_9PROT</name>
<dbReference type="EMBL" id="AVFL01000015">
    <property type="protein sequence ID" value="EWY38918.1"/>
    <property type="molecule type" value="Genomic_DNA"/>
</dbReference>
<feature type="transmembrane region" description="Helical" evidence="3">
    <location>
        <begin position="45"/>
        <end position="67"/>
    </location>
</feature>
<dbReference type="GO" id="GO:0005886">
    <property type="term" value="C:plasma membrane"/>
    <property type="evidence" value="ECO:0007669"/>
    <property type="project" value="TreeGrafter"/>
</dbReference>
<sequence length="406" mass="43923">MNAIPSKIRTVPREDPTPRPDPEIASAPITPPAPAPVANRERRRLAPWSAALCVGLPTLLALIYYGALASDQYVAEARFAVRGSEAAATDMLGVLTGVPGHAASAGDAMIVQDYIRSREVVDELSRRFDLRALYARPDADWLARLNPDDPIEDVVLYWRGMVDVAFDNLSGITTLRVAAFRPDDAVAVANAVLETSETLVNGLSERARKDAVAFAESQVADAETRLTAAREALTSFRDRRQAIDPARSAEARLTILSGLEGELAKSEAELSAMKAFMRSTASAVVSLENRIAALKRQITEERGKLAGDPGQTDVMSGMVADYERLMMEREFAEKAYVSALGSLEGARAEAVRKQRYLASFVQPHLPEDAVRPRRLISILTVFFGALIAWGIGALGVAAVKDHAGWA</sequence>
<evidence type="ECO:0000313" key="4">
    <source>
        <dbReference type="EMBL" id="EWY38918.1"/>
    </source>
</evidence>
<gene>
    <name evidence="4" type="ORF">N825_10595</name>
</gene>
<feature type="transmembrane region" description="Helical" evidence="3">
    <location>
        <begin position="375"/>
        <end position="399"/>
    </location>
</feature>
<dbReference type="PANTHER" id="PTHR32309:SF13">
    <property type="entry name" value="FERRIC ENTEROBACTIN TRANSPORT PROTEIN FEPE"/>
    <property type="match status" value="1"/>
</dbReference>
<protein>
    <submittedName>
        <fullName evidence="4">RkpR, polysaccharide export protein</fullName>
    </submittedName>
</protein>
<evidence type="ECO:0000256" key="3">
    <source>
        <dbReference type="SAM" id="Phobius"/>
    </source>
</evidence>
<keyword evidence="3" id="KW-1133">Transmembrane helix</keyword>
<keyword evidence="3" id="KW-0472">Membrane</keyword>
<feature type="coiled-coil region" evidence="1">
    <location>
        <begin position="277"/>
        <end position="304"/>
    </location>
</feature>
<keyword evidence="5" id="KW-1185">Reference proteome</keyword>
<feature type="coiled-coil region" evidence="1">
    <location>
        <begin position="212"/>
        <end position="239"/>
    </location>
</feature>
<accession>W9H580</accession>
<keyword evidence="1" id="KW-0175">Coiled coil</keyword>
<proteinExistence type="predicted"/>
<evidence type="ECO:0000256" key="2">
    <source>
        <dbReference type="SAM" id="MobiDB-lite"/>
    </source>
</evidence>
<reference evidence="4 5" key="1">
    <citation type="submission" date="2013-08" db="EMBL/GenBank/DDBJ databases">
        <title>The genome sequence of Skermanella stibiiresistens.</title>
        <authorList>
            <person name="Zhu W."/>
            <person name="Wang G."/>
        </authorList>
    </citation>
    <scope>NUCLEOTIDE SEQUENCE [LARGE SCALE GENOMIC DNA]</scope>
    <source>
        <strain evidence="4 5">SB22</strain>
    </source>
</reference>
<dbReference type="AlphaFoldDB" id="W9H580"/>
<evidence type="ECO:0000256" key="1">
    <source>
        <dbReference type="SAM" id="Coils"/>
    </source>
</evidence>
<organism evidence="4 5">
    <name type="scientific">Skermanella stibiiresistens SB22</name>
    <dbReference type="NCBI Taxonomy" id="1385369"/>
    <lineage>
        <taxon>Bacteria</taxon>
        <taxon>Pseudomonadati</taxon>
        <taxon>Pseudomonadota</taxon>
        <taxon>Alphaproteobacteria</taxon>
        <taxon>Rhodospirillales</taxon>
        <taxon>Azospirillaceae</taxon>
        <taxon>Skermanella</taxon>
    </lineage>
</organism>
<keyword evidence="3" id="KW-0812">Transmembrane</keyword>
<comment type="caution">
    <text evidence="4">The sequence shown here is derived from an EMBL/GenBank/DDBJ whole genome shotgun (WGS) entry which is preliminary data.</text>
</comment>
<dbReference type="STRING" id="1385369.N825_10595"/>
<dbReference type="PANTHER" id="PTHR32309">
    <property type="entry name" value="TYROSINE-PROTEIN KINASE"/>
    <property type="match status" value="1"/>
</dbReference>